<name>A0ABT9DZH0_9PROT</name>
<organism evidence="1 2">
    <name type="scientific">Paracraurococcus lichenis</name>
    <dbReference type="NCBI Taxonomy" id="3064888"/>
    <lineage>
        <taxon>Bacteria</taxon>
        <taxon>Pseudomonadati</taxon>
        <taxon>Pseudomonadota</taxon>
        <taxon>Alphaproteobacteria</taxon>
        <taxon>Acetobacterales</taxon>
        <taxon>Roseomonadaceae</taxon>
        <taxon>Paracraurococcus</taxon>
    </lineage>
</organism>
<reference evidence="1 2" key="1">
    <citation type="submission" date="2023-08" db="EMBL/GenBank/DDBJ databases">
        <title>The draft genome sequence of Paracraurococcus sp. LOR1-02.</title>
        <authorList>
            <person name="Kingkaew E."/>
            <person name="Tanasupawat S."/>
        </authorList>
    </citation>
    <scope>NUCLEOTIDE SEQUENCE [LARGE SCALE GENOMIC DNA]</scope>
    <source>
        <strain evidence="1 2">LOR1-02</strain>
    </source>
</reference>
<comment type="caution">
    <text evidence="1">The sequence shown here is derived from an EMBL/GenBank/DDBJ whole genome shotgun (WGS) entry which is preliminary data.</text>
</comment>
<gene>
    <name evidence="1" type="ORF">Q7A36_13190</name>
</gene>
<protein>
    <submittedName>
        <fullName evidence="1">DUF839 domain-containing protein</fullName>
    </submittedName>
</protein>
<evidence type="ECO:0000313" key="2">
    <source>
        <dbReference type="Proteomes" id="UP001243009"/>
    </source>
</evidence>
<proteinExistence type="predicted"/>
<dbReference type="EMBL" id="JAUTWS010000011">
    <property type="protein sequence ID" value="MDO9709300.1"/>
    <property type="molecule type" value="Genomic_DNA"/>
</dbReference>
<keyword evidence="2" id="KW-1185">Reference proteome</keyword>
<dbReference type="Proteomes" id="UP001243009">
    <property type="component" value="Unassembled WGS sequence"/>
</dbReference>
<accession>A0ABT9DZH0</accession>
<evidence type="ECO:0000313" key="1">
    <source>
        <dbReference type="EMBL" id="MDO9709300.1"/>
    </source>
</evidence>
<sequence>MASTGPSTSQTPYIVPSIDGVSFASLLSAGDTVRGWDNADGNPWRFVGTPDGIGAYDNGDGTVTVLVNHEIGAADGIARAHGATGAFVDELVIDTATLEVVQAGDLAHRMFLWDAEGGHYVETAEALARLCSADLAAPTAFYDPETGLGTTARILLNGEETTPNGRAFAWVATGPDQNRVYELPALGNFAIENVLASPYGGAKTVVIGNDDATPGQVYVYVGEKQASGSTIEKAGLADGQLYGIRAEFAVERAEGTPLSGDFTLAPLGDVRDLDGAALQSASDAAGVTQWLRPEDGAWDTVNHNRYYFVTTDAFDAPSRLWALDFKDASRPELGGSFTALLDGTEGQKMLDNITVAADGSLILLEDVGNNPRAGKVWHYDPATDALTEIAHHDTARFGDEATPPTPPFTQDEESSGVLDVTALFPHEAGEKVYLLDTQAHYAFGEAGSADRTEVVEGGQLMLMRVAADALSPIG</sequence>
<dbReference type="RefSeq" id="WP_305104166.1">
    <property type="nucleotide sequence ID" value="NZ_JAUTWS010000011.1"/>
</dbReference>